<dbReference type="RefSeq" id="WP_377469380.1">
    <property type="nucleotide sequence ID" value="NZ_JBHLWN010000027.1"/>
</dbReference>
<dbReference type="SUPFAM" id="SSF103473">
    <property type="entry name" value="MFS general substrate transporter"/>
    <property type="match status" value="1"/>
</dbReference>
<evidence type="ECO:0000256" key="7">
    <source>
        <dbReference type="ARBA" id="ARBA00023136"/>
    </source>
</evidence>
<evidence type="ECO:0000256" key="2">
    <source>
        <dbReference type="ARBA" id="ARBA00006236"/>
    </source>
</evidence>
<keyword evidence="6 8" id="KW-1133">Transmembrane helix</keyword>
<feature type="transmembrane region" description="Helical" evidence="8">
    <location>
        <begin position="281"/>
        <end position="301"/>
    </location>
</feature>
<dbReference type="Proteomes" id="UP001589776">
    <property type="component" value="Unassembled WGS sequence"/>
</dbReference>
<dbReference type="Pfam" id="PF07690">
    <property type="entry name" value="MFS_1"/>
    <property type="match status" value="1"/>
</dbReference>
<dbReference type="InterPro" id="IPR020846">
    <property type="entry name" value="MFS_dom"/>
</dbReference>
<feature type="transmembrane region" description="Helical" evidence="8">
    <location>
        <begin position="46"/>
        <end position="66"/>
    </location>
</feature>
<feature type="transmembrane region" description="Helical" evidence="8">
    <location>
        <begin position="343"/>
        <end position="364"/>
    </location>
</feature>
<protein>
    <recommendedName>
        <fullName evidence="8">Bcr/CflA family efflux transporter</fullName>
    </recommendedName>
</protein>
<evidence type="ECO:0000256" key="8">
    <source>
        <dbReference type="RuleBase" id="RU365088"/>
    </source>
</evidence>
<dbReference type="InterPro" id="IPR011701">
    <property type="entry name" value="MFS"/>
</dbReference>
<evidence type="ECO:0000256" key="1">
    <source>
        <dbReference type="ARBA" id="ARBA00004651"/>
    </source>
</evidence>
<evidence type="ECO:0000313" key="11">
    <source>
        <dbReference type="Proteomes" id="UP001589776"/>
    </source>
</evidence>
<feature type="transmembrane region" description="Helical" evidence="8">
    <location>
        <begin position="370"/>
        <end position="390"/>
    </location>
</feature>
<evidence type="ECO:0000313" key="10">
    <source>
        <dbReference type="EMBL" id="MFC0212256.1"/>
    </source>
</evidence>
<dbReference type="PROSITE" id="PS50850">
    <property type="entry name" value="MFS"/>
    <property type="match status" value="1"/>
</dbReference>
<dbReference type="PANTHER" id="PTHR23502:SF132">
    <property type="entry name" value="POLYAMINE TRANSPORTER 2-RELATED"/>
    <property type="match status" value="1"/>
</dbReference>
<name>A0ABV6DHX5_9BACL</name>
<reference evidence="10 11" key="1">
    <citation type="submission" date="2024-09" db="EMBL/GenBank/DDBJ databases">
        <authorList>
            <person name="Sun Q."/>
            <person name="Mori K."/>
        </authorList>
    </citation>
    <scope>NUCLEOTIDE SEQUENCE [LARGE SCALE GENOMIC DNA]</scope>
    <source>
        <strain evidence="10 11">CCM 7759</strain>
    </source>
</reference>
<keyword evidence="11" id="KW-1185">Reference proteome</keyword>
<proteinExistence type="inferred from homology"/>
<dbReference type="CDD" id="cd17320">
    <property type="entry name" value="MFS_MdfA_MDR_like"/>
    <property type="match status" value="1"/>
</dbReference>
<dbReference type="Gene3D" id="1.20.1720.10">
    <property type="entry name" value="Multidrug resistance protein D"/>
    <property type="match status" value="1"/>
</dbReference>
<comment type="subcellular location">
    <subcellularLocation>
        <location evidence="1 8">Cell membrane</location>
        <topology evidence="1 8">Multi-pass membrane protein</topology>
    </subcellularLocation>
</comment>
<keyword evidence="7 8" id="KW-0472">Membrane</keyword>
<keyword evidence="4 8" id="KW-1003">Cell membrane</keyword>
<feature type="transmembrane region" description="Helical" evidence="8">
    <location>
        <begin position="135"/>
        <end position="160"/>
    </location>
</feature>
<feature type="transmembrane region" description="Helical" evidence="8">
    <location>
        <begin position="307"/>
        <end position="331"/>
    </location>
</feature>
<gene>
    <name evidence="10" type="ORF">ACFFK0_07250</name>
</gene>
<feature type="transmembrane region" description="Helical" evidence="8">
    <location>
        <begin position="166"/>
        <end position="185"/>
    </location>
</feature>
<feature type="domain" description="Major facilitator superfamily (MFS) profile" evidence="9">
    <location>
        <begin position="12"/>
        <end position="398"/>
    </location>
</feature>
<dbReference type="NCBIfam" id="TIGR00710">
    <property type="entry name" value="efflux_Bcr_CflA"/>
    <property type="match status" value="1"/>
</dbReference>
<evidence type="ECO:0000256" key="5">
    <source>
        <dbReference type="ARBA" id="ARBA00022692"/>
    </source>
</evidence>
<accession>A0ABV6DHX5</accession>
<evidence type="ECO:0000256" key="6">
    <source>
        <dbReference type="ARBA" id="ARBA00022989"/>
    </source>
</evidence>
<feature type="transmembrane region" description="Helical" evidence="8">
    <location>
        <begin position="246"/>
        <end position="269"/>
    </location>
</feature>
<dbReference type="InterPro" id="IPR036259">
    <property type="entry name" value="MFS_trans_sf"/>
</dbReference>
<keyword evidence="3 8" id="KW-0813">Transport</keyword>
<evidence type="ECO:0000256" key="3">
    <source>
        <dbReference type="ARBA" id="ARBA00022448"/>
    </source>
</evidence>
<sequence length="400" mass="42828">MNTNTTKIPVRFALMLAAFSTLWPLSFDMYLPAFPEMMRFFHTDASTIQASLTSCLIGLALGQIVMGSLSDVYGRRRPLMIAMTLYILASIGCAFAPNMLIFIAFRFIQGFAVAAGTVSNAIVRDSFSGVELTKFYSLLAMIGNVAPLLAPIAGSVVISFAPWKGLFLLLALQGIFLFIVAKWGLKETLPAERRVSGNFMVILRNFKALLQDRMFMGYALTQGFLFTGIFAYISGTSFIYQNIYGVSPGVFSLLFAMNGIALFLGAQLVKRLAGRVAGRRIHQIGLTSAFITSTAVLIVVLSHGSLLALVIPLLLFISSFGVSGAAAFPLAMESQGHIAGSAAALLGVIPFIFGAVTSPLVGIAGEHSAVPFGIILFTASLLAIISYIGLTKPAKRTDFL</sequence>
<feature type="transmembrane region" description="Helical" evidence="8">
    <location>
        <begin position="12"/>
        <end position="34"/>
    </location>
</feature>
<feature type="transmembrane region" description="Helical" evidence="8">
    <location>
        <begin position="78"/>
        <end position="97"/>
    </location>
</feature>
<dbReference type="InterPro" id="IPR004812">
    <property type="entry name" value="Efflux_drug-R_Bcr/CmlA"/>
</dbReference>
<comment type="similarity">
    <text evidence="2 8">Belongs to the major facilitator superfamily. Bcr/CmlA family.</text>
</comment>
<evidence type="ECO:0000259" key="9">
    <source>
        <dbReference type="PROSITE" id="PS50850"/>
    </source>
</evidence>
<comment type="caution">
    <text evidence="10">The sequence shown here is derived from an EMBL/GenBank/DDBJ whole genome shotgun (WGS) entry which is preliminary data.</text>
</comment>
<dbReference type="PANTHER" id="PTHR23502">
    <property type="entry name" value="MAJOR FACILITATOR SUPERFAMILY"/>
    <property type="match status" value="1"/>
</dbReference>
<dbReference type="EMBL" id="JBHLWN010000027">
    <property type="protein sequence ID" value="MFC0212256.1"/>
    <property type="molecule type" value="Genomic_DNA"/>
</dbReference>
<evidence type="ECO:0000256" key="4">
    <source>
        <dbReference type="ARBA" id="ARBA00022475"/>
    </source>
</evidence>
<feature type="transmembrane region" description="Helical" evidence="8">
    <location>
        <begin position="215"/>
        <end position="240"/>
    </location>
</feature>
<organism evidence="10 11">
    <name type="scientific">Paenibacillus chartarius</name>
    <dbReference type="NCBI Taxonomy" id="747481"/>
    <lineage>
        <taxon>Bacteria</taxon>
        <taxon>Bacillati</taxon>
        <taxon>Bacillota</taxon>
        <taxon>Bacilli</taxon>
        <taxon>Bacillales</taxon>
        <taxon>Paenibacillaceae</taxon>
        <taxon>Paenibacillus</taxon>
    </lineage>
</organism>
<keyword evidence="5 8" id="KW-0812">Transmembrane</keyword>
<feature type="transmembrane region" description="Helical" evidence="8">
    <location>
        <begin position="103"/>
        <end position="123"/>
    </location>
</feature>